<evidence type="ECO:0000313" key="1">
    <source>
        <dbReference type="EMBL" id="EEC10552.1"/>
    </source>
</evidence>
<dbReference type="InParanoid" id="B7PVD0"/>
<protein>
    <submittedName>
        <fullName evidence="1 2">Uncharacterized protein</fullName>
    </submittedName>
</protein>
<dbReference type="EMBL" id="DS799106">
    <property type="protein sequence ID" value="EEC10552.1"/>
    <property type="molecule type" value="Genomic_DNA"/>
</dbReference>
<evidence type="ECO:0000313" key="3">
    <source>
        <dbReference type="Proteomes" id="UP000001555"/>
    </source>
</evidence>
<sequence length="108" mass="12013">MRGLAELGCCPVARRIGYPWTPRLPHVRGISGADPFAARLRRPQDGEKPGLERAAWRSTPRGGFAAAARVMRFLFGLQIRAHTHGRPHKRRERPLLASGLMQIPDVVS</sequence>
<dbReference type="VEuPathDB" id="VectorBase:ISCI007870"/>
<organism>
    <name type="scientific">Ixodes scapularis</name>
    <name type="common">Black-legged tick</name>
    <name type="synonym">Deer tick</name>
    <dbReference type="NCBI Taxonomy" id="6945"/>
    <lineage>
        <taxon>Eukaryota</taxon>
        <taxon>Metazoa</taxon>
        <taxon>Ecdysozoa</taxon>
        <taxon>Arthropoda</taxon>
        <taxon>Chelicerata</taxon>
        <taxon>Arachnida</taxon>
        <taxon>Acari</taxon>
        <taxon>Parasitiformes</taxon>
        <taxon>Ixodida</taxon>
        <taxon>Ixodoidea</taxon>
        <taxon>Ixodidae</taxon>
        <taxon>Ixodinae</taxon>
        <taxon>Ixodes</taxon>
    </lineage>
</organism>
<dbReference type="EMBL" id="ABJB010052492">
    <property type="status" value="NOT_ANNOTATED_CDS"/>
    <property type="molecule type" value="Genomic_DNA"/>
</dbReference>
<reference evidence="1 3" key="1">
    <citation type="submission" date="2008-03" db="EMBL/GenBank/DDBJ databases">
        <title>Annotation of Ixodes scapularis.</title>
        <authorList>
            <consortium name="Ixodes scapularis Genome Project Consortium"/>
            <person name="Caler E."/>
            <person name="Hannick L.I."/>
            <person name="Bidwell S."/>
            <person name="Joardar V."/>
            <person name="Thiagarajan M."/>
            <person name="Amedeo P."/>
            <person name="Galinsky K.J."/>
            <person name="Schobel S."/>
            <person name="Inman J."/>
            <person name="Hostetler J."/>
            <person name="Miller J."/>
            <person name="Hammond M."/>
            <person name="Megy K."/>
            <person name="Lawson D."/>
            <person name="Kodira C."/>
            <person name="Sutton G."/>
            <person name="Meyer J."/>
            <person name="Hill C.A."/>
            <person name="Birren B."/>
            <person name="Nene V."/>
            <person name="Collins F."/>
            <person name="Alarcon-Chaidez F."/>
            <person name="Wikel S."/>
            <person name="Strausberg R."/>
        </authorList>
    </citation>
    <scope>NUCLEOTIDE SEQUENCE [LARGE SCALE GENOMIC DNA]</scope>
    <source>
        <strain evidence="3">Wikel</strain>
        <strain evidence="1">Wikel colony</strain>
    </source>
</reference>
<dbReference type="Proteomes" id="UP000001555">
    <property type="component" value="Unassembled WGS sequence"/>
</dbReference>
<dbReference type="EnsemblMetazoa" id="ISCW007870-RA">
    <property type="protein sequence ID" value="ISCW007870-PA"/>
    <property type="gene ID" value="ISCW007870"/>
</dbReference>
<dbReference type="AlphaFoldDB" id="B7PVD0"/>
<evidence type="ECO:0000313" key="2">
    <source>
        <dbReference type="EnsemblMetazoa" id="ISCW007870-PA"/>
    </source>
</evidence>
<dbReference type="VEuPathDB" id="VectorBase:ISCW007870"/>
<keyword evidence="3" id="KW-1185">Reference proteome</keyword>
<accession>B7PVD0</accession>
<gene>
    <name evidence="1" type="ORF">IscW_ISCW007870</name>
</gene>
<reference evidence="2" key="2">
    <citation type="submission" date="2020-05" db="UniProtKB">
        <authorList>
            <consortium name="EnsemblMetazoa"/>
        </authorList>
    </citation>
    <scope>IDENTIFICATION</scope>
    <source>
        <strain evidence="2">wikel</strain>
    </source>
</reference>
<dbReference type="HOGENOM" id="CLU_2199830_0_0_1"/>
<name>B7PVD0_IXOSC</name>
<proteinExistence type="predicted"/>
<dbReference type="PaxDb" id="6945-B7PVD0"/>